<keyword evidence="9" id="KW-1185">Reference proteome</keyword>
<keyword evidence="2" id="KW-0238">DNA-binding</keyword>
<protein>
    <recommendedName>
        <fullName evidence="5">Glycerol operon regulatory protein</fullName>
    </recommendedName>
</protein>
<dbReference type="EMBL" id="BAUV01000016">
    <property type="protein sequence ID" value="GAE35277.1"/>
    <property type="molecule type" value="Genomic_DNA"/>
</dbReference>
<dbReference type="OrthoDB" id="9791752at2"/>
<evidence type="ECO:0000256" key="2">
    <source>
        <dbReference type="ARBA" id="ARBA00023125"/>
    </source>
</evidence>
<dbReference type="InterPro" id="IPR014757">
    <property type="entry name" value="Tscrpt_reg_IclR_C"/>
</dbReference>
<dbReference type="GO" id="GO:0003700">
    <property type="term" value="F:DNA-binding transcription factor activity"/>
    <property type="evidence" value="ECO:0007669"/>
    <property type="project" value="TreeGrafter"/>
</dbReference>
<dbReference type="GO" id="GO:0003677">
    <property type="term" value="F:DNA binding"/>
    <property type="evidence" value="ECO:0007669"/>
    <property type="project" value="UniProtKB-KW"/>
</dbReference>
<keyword evidence="1" id="KW-0805">Transcription regulation</keyword>
<dbReference type="RefSeq" id="WP_035664621.1">
    <property type="nucleotide sequence ID" value="NZ_BAUV01000016.1"/>
</dbReference>
<dbReference type="Gene3D" id="1.10.10.10">
    <property type="entry name" value="Winged helix-like DNA-binding domain superfamily/Winged helix DNA-binding domain"/>
    <property type="match status" value="1"/>
</dbReference>
<reference evidence="8 9" key="1">
    <citation type="journal article" date="2014" name="Genome Announc.">
        <title>Draft Genome Sequences of Three Alkaliphilic Bacillus Strains, Bacillus wakoensis JCM 9140T, Bacillus akibai JCM 9157T, and Bacillus hemicellulosilyticus JCM 9152T.</title>
        <authorList>
            <person name="Yuki M."/>
            <person name="Oshima K."/>
            <person name="Suda W."/>
            <person name="Oshida Y."/>
            <person name="Kitamura K."/>
            <person name="Iida T."/>
            <person name="Hattori M."/>
            <person name="Ohkuma M."/>
        </authorList>
    </citation>
    <scope>NUCLEOTIDE SEQUENCE [LARGE SCALE GENOMIC DNA]</scope>
    <source>
        <strain evidence="8 9">JCM 9157</strain>
    </source>
</reference>
<dbReference type="STRING" id="1236973.JCM9157_2378"/>
<organism evidence="8 9">
    <name type="scientific">Halalkalibacter akibai (strain ATCC 43226 / DSM 21942 / CIP 109018 / JCM 9157 / 1139)</name>
    <name type="common">Bacillus akibai</name>
    <dbReference type="NCBI Taxonomy" id="1236973"/>
    <lineage>
        <taxon>Bacteria</taxon>
        <taxon>Bacillati</taxon>
        <taxon>Bacillota</taxon>
        <taxon>Bacilli</taxon>
        <taxon>Bacillales</taxon>
        <taxon>Bacillaceae</taxon>
        <taxon>Halalkalibacter</taxon>
    </lineage>
</organism>
<evidence type="ECO:0000259" key="6">
    <source>
        <dbReference type="PROSITE" id="PS51077"/>
    </source>
</evidence>
<comment type="function">
    <text evidence="4">May be an activator protein for the gylABX operon.</text>
</comment>
<proteinExistence type="predicted"/>
<evidence type="ECO:0000313" key="8">
    <source>
        <dbReference type="EMBL" id="GAE35277.1"/>
    </source>
</evidence>
<dbReference type="SUPFAM" id="SSF55781">
    <property type="entry name" value="GAF domain-like"/>
    <property type="match status" value="1"/>
</dbReference>
<dbReference type="InterPro" id="IPR029016">
    <property type="entry name" value="GAF-like_dom_sf"/>
</dbReference>
<dbReference type="FunFam" id="1.10.10.10:FF:000056">
    <property type="entry name" value="IclR family transcriptional regulator"/>
    <property type="match status" value="1"/>
</dbReference>
<dbReference type="CDD" id="cd00090">
    <property type="entry name" value="HTH_ARSR"/>
    <property type="match status" value="1"/>
</dbReference>
<gene>
    <name evidence="8" type="ORF">JCM9157_2378</name>
</gene>
<dbReference type="SMART" id="SM00346">
    <property type="entry name" value="HTH_ICLR"/>
    <property type="match status" value="1"/>
</dbReference>
<dbReference type="Pfam" id="PF09339">
    <property type="entry name" value="HTH_IclR"/>
    <property type="match status" value="1"/>
</dbReference>
<comment type="caution">
    <text evidence="8">The sequence shown here is derived from an EMBL/GenBank/DDBJ whole genome shotgun (WGS) entry which is preliminary data.</text>
</comment>
<dbReference type="InterPro" id="IPR036388">
    <property type="entry name" value="WH-like_DNA-bd_sf"/>
</dbReference>
<name>W4QTM5_HALA3</name>
<dbReference type="PANTHER" id="PTHR30136:SF35">
    <property type="entry name" value="HTH-TYPE TRANSCRIPTIONAL REGULATOR RV1719"/>
    <property type="match status" value="1"/>
</dbReference>
<sequence length="252" mass="28151">MVQSVDRALQIINLVSQTKEGRGVTELAASLDLNKSSIYKILSTLVNHGYIEQNVETKKYRLGYKYLELSSILLDSIDIRKEAKPFLEELESLTNEVIHLVVFDQGEVIYIEKLEGSETLRTHSKVGRRAPMHCTSVGKVILSFLPEDQVIAIIEKFGLPKHTENTITDKVEFLAALGEIKKQGYGMEIEENEAGISCMATPVFDNRGEITAAVSISGPSTRLTKMRMESLSPFIKEIGKKISKRLGYIQTS</sequence>
<evidence type="ECO:0000259" key="7">
    <source>
        <dbReference type="PROSITE" id="PS51078"/>
    </source>
</evidence>
<keyword evidence="3" id="KW-0804">Transcription</keyword>
<dbReference type="PROSITE" id="PS51078">
    <property type="entry name" value="ICLR_ED"/>
    <property type="match status" value="1"/>
</dbReference>
<dbReference type="Proteomes" id="UP000018896">
    <property type="component" value="Unassembled WGS sequence"/>
</dbReference>
<evidence type="ECO:0000256" key="3">
    <source>
        <dbReference type="ARBA" id="ARBA00023163"/>
    </source>
</evidence>
<dbReference type="InterPro" id="IPR011991">
    <property type="entry name" value="ArsR-like_HTH"/>
</dbReference>
<dbReference type="GO" id="GO:0045892">
    <property type="term" value="P:negative regulation of DNA-templated transcription"/>
    <property type="evidence" value="ECO:0007669"/>
    <property type="project" value="UniProtKB-ARBA"/>
</dbReference>
<dbReference type="PROSITE" id="PS51077">
    <property type="entry name" value="HTH_ICLR"/>
    <property type="match status" value="1"/>
</dbReference>
<evidence type="ECO:0000256" key="4">
    <source>
        <dbReference type="ARBA" id="ARBA00058938"/>
    </source>
</evidence>
<evidence type="ECO:0000256" key="5">
    <source>
        <dbReference type="ARBA" id="ARBA00070406"/>
    </source>
</evidence>
<dbReference type="PANTHER" id="PTHR30136">
    <property type="entry name" value="HELIX-TURN-HELIX TRANSCRIPTIONAL REGULATOR, ICLR FAMILY"/>
    <property type="match status" value="1"/>
</dbReference>
<evidence type="ECO:0000256" key="1">
    <source>
        <dbReference type="ARBA" id="ARBA00023015"/>
    </source>
</evidence>
<dbReference type="InterPro" id="IPR050707">
    <property type="entry name" value="HTH_MetabolicPath_Reg"/>
</dbReference>
<evidence type="ECO:0000313" key="9">
    <source>
        <dbReference type="Proteomes" id="UP000018896"/>
    </source>
</evidence>
<dbReference type="Gene3D" id="3.30.450.40">
    <property type="match status" value="1"/>
</dbReference>
<dbReference type="AlphaFoldDB" id="W4QTM5"/>
<dbReference type="InterPro" id="IPR005471">
    <property type="entry name" value="Tscrpt_reg_IclR_N"/>
</dbReference>
<feature type="domain" description="IclR-ED" evidence="7">
    <location>
        <begin position="65"/>
        <end position="248"/>
    </location>
</feature>
<feature type="domain" description="HTH iclR-type" evidence="6">
    <location>
        <begin position="2"/>
        <end position="64"/>
    </location>
</feature>
<dbReference type="SUPFAM" id="SSF46785">
    <property type="entry name" value="Winged helix' DNA-binding domain"/>
    <property type="match status" value="1"/>
</dbReference>
<dbReference type="InterPro" id="IPR036390">
    <property type="entry name" value="WH_DNA-bd_sf"/>
</dbReference>
<accession>W4QTM5</accession>
<dbReference type="eggNOG" id="COG1414">
    <property type="taxonomic scope" value="Bacteria"/>
</dbReference>
<dbReference type="Pfam" id="PF01614">
    <property type="entry name" value="IclR_C"/>
    <property type="match status" value="1"/>
</dbReference>